<dbReference type="InterPro" id="IPR025714">
    <property type="entry name" value="Methyltranfer_dom"/>
</dbReference>
<dbReference type="Gene3D" id="3.40.50.150">
    <property type="entry name" value="Vaccinia Virus protein VP39"/>
    <property type="match status" value="1"/>
</dbReference>
<accession>A0A6A6T774</accession>
<proteinExistence type="predicted"/>
<dbReference type="PANTHER" id="PTHR43591:SF24">
    <property type="entry name" value="2-METHOXY-6-POLYPRENYL-1,4-BENZOQUINOL METHYLASE, MITOCHONDRIAL"/>
    <property type="match status" value="1"/>
</dbReference>
<dbReference type="Pfam" id="PF13847">
    <property type="entry name" value="Methyltransf_31"/>
    <property type="match status" value="1"/>
</dbReference>
<name>A0A6A6T774_9PLEO</name>
<feature type="domain" description="Methyltransferase" evidence="1">
    <location>
        <begin position="38"/>
        <end position="149"/>
    </location>
</feature>
<dbReference type="Proteomes" id="UP000799324">
    <property type="component" value="Unassembled WGS sequence"/>
</dbReference>
<dbReference type="PANTHER" id="PTHR43591">
    <property type="entry name" value="METHYLTRANSFERASE"/>
    <property type="match status" value="1"/>
</dbReference>
<dbReference type="OrthoDB" id="10017101at2759"/>
<dbReference type="EMBL" id="MU004348">
    <property type="protein sequence ID" value="KAF2655522.1"/>
    <property type="molecule type" value="Genomic_DNA"/>
</dbReference>
<dbReference type="CDD" id="cd02440">
    <property type="entry name" value="AdoMet_MTases"/>
    <property type="match status" value="1"/>
</dbReference>
<dbReference type="GO" id="GO:0008168">
    <property type="term" value="F:methyltransferase activity"/>
    <property type="evidence" value="ECO:0007669"/>
    <property type="project" value="UniProtKB-KW"/>
</dbReference>
<keyword evidence="2" id="KW-0808">Transferase</keyword>
<protein>
    <submittedName>
        <fullName evidence="2">S-adenosyl-L-methionine-dependent methyltransferase</fullName>
    </submittedName>
</protein>
<sequence length="284" mass="31654">MSNEKDSTYSQGYHPAITANHRQRRVEVEGAFVLPHLHPTDKILDVGCGPGTITIGFAKRVPEGSVTGVDLSQAVLDQALAFNTEAESPATNVTFEIGNVLDGLKYADDTFDIVFCSQTLLHIPEPVKALKEMRRVCKPGGFIAARESDFPFRWYPYLPGLQIADKYIYEQVMGATSLPHPQSPPLQPNARCGSLVHVWAREAGFDPAKMKKGVGADVRASEEERKFWAGMWLGRLDQGGMKDTWRKLGATEEEFEILRKDIQAWEANVDGWHAILQAEVICWK</sequence>
<evidence type="ECO:0000313" key="3">
    <source>
        <dbReference type="Proteomes" id="UP000799324"/>
    </source>
</evidence>
<evidence type="ECO:0000313" key="2">
    <source>
        <dbReference type="EMBL" id="KAF2655522.1"/>
    </source>
</evidence>
<organism evidence="2 3">
    <name type="scientific">Lophiostoma macrostomum CBS 122681</name>
    <dbReference type="NCBI Taxonomy" id="1314788"/>
    <lineage>
        <taxon>Eukaryota</taxon>
        <taxon>Fungi</taxon>
        <taxon>Dikarya</taxon>
        <taxon>Ascomycota</taxon>
        <taxon>Pezizomycotina</taxon>
        <taxon>Dothideomycetes</taxon>
        <taxon>Pleosporomycetidae</taxon>
        <taxon>Pleosporales</taxon>
        <taxon>Lophiostomataceae</taxon>
        <taxon>Lophiostoma</taxon>
    </lineage>
</organism>
<dbReference type="InterPro" id="IPR029063">
    <property type="entry name" value="SAM-dependent_MTases_sf"/>
</dbReference>
<gene>
    <name evidence="2" type="ORF">K491DRAFT_692853</name>
</gene>
<keyword evidence="2" id="KW-0489">Methyltransferase</keyword>
<dbReference type="GO" id="GO:0032259">
    <property type="term" value="P:methylation"/>
    <property type="evidence" value="ECO:0007669"/>
    <property type="project" value="UniProtKB-KW"/>
</dbReference>
<reference evidence="2" key="1">
    <citation type="journal article" date="2020" name="Stud. Mycol.">
        <title>101 Dothideomycetes genomes: a test case for predicting lifestyles and emergence of pathogens.</title>
        <authorList>
            <person name="Haridas S."/>
            <person name="Albert R."/>
            <person name="Binder M."/>
            <person name="Bloem J."/>
            <person name="Labutti K."/>
            <person name="Salamov A."/>
            <person name="Andreopoulos B."/>
            <person name="Baker S."/>
            <person name="Barry K."/>
            <person name="Bills G."/>
            <person name="Bluhm B."/>
            <person name="Cannon C."/>
            <person name="Castanera R."/>
            <person name="Culley D."/>
            <person name="Daum C."/>
            <person name="Ezra D."/>
            <person name="Gonzalez J."/>
            <person name="Henrissat B."/>
            <person name="Kuo A."/>
            <person name="Liang C."/>
            <person name="Lipzen A."/>
            <person name="Lutzoni F."/>
            <person name="Magnuson J."/>
            <person name="Mondo S."/>
            <person name="Nolan M."/>
            <person name="Ohm R."/>
            <person name="Pangilinan J."/>
            <person name="Park H.-J."/>
            <person name="Ramirez L."/>
            <person name="Alfaro M."/>
            <person name="Sun H."/>
            <person name="Tritt A."/>
            <person name="Yoshinaga Y."/>
            <person name="Zwiers L.-H."/>
            <person name="Turgeon B."/>
            <person name="Goodwin S."/>
            <person name="Spatafora J."/>
            <person name="Crous P."/>
            <person name="Grigoriev I."/>
        </authorList>
    </citation>
    <scope>NUCLEOTIDE SEQUENCE</scope>
    <source>
        <strain evidence="2">CBS 122681</strain>
    </source>
</reference>
<keyword evidence="3" id="KW-1185">Reference proteome</keyword>
<evidence type="ECO:0000259" key="1">
    <source>
        <dbReference type="Pfam" id="PF13847"/>
    </source>
</evidence>
<dbReference type="SUPFAM" id="SSF53335">
    <property type="entry name" value="S-adenosyl-L-methionine-dependent methyltransferases"/>
    <property type="match status" value="1"/>
</dbReference>
<dbReference type="AlphaFoldDB" id="A0A6A6T774"/>